<comment type="caution">
    <text evidence="2">The sequence shown here is derived from an EMBL/GenBank/DDBJ whole genome shotgun (WGS) entry which is preliminary data.</text>
</comment>
<proteinExistence type="predicted"/>
<reference evidence="2" key="1">
    <citation type="submission" date="2017-12" db="EMBL/GenBank/DDBJ databases">
        <title>Gene loss provides genomic basis for host adaptation in cereal stripe rust fungi.</title>
        <authorList>
            <person name="Xia C."/>
        </authorList>
    </citation>
    <scope>NUCLEOTIDE SEQUENCE [LARGE SCALE GENOMIC DNA]</scope>
    <source>
        <strain evidence="2">93-210</strain>
    </source>
</reference>
<dbReference type="EMBL" id="PKSL01000080">
    <property type="protein sequence ID" value="POW06937.1"/>
    <property type="molecule type" value="Genomic_DNA"/>
</dbReference>
<evidence type="ECO:0000313" key="2">
    <source>
        <dbReference type="EMBL" id="POW06937.1"/>
    </source>
</evidence>
<dbReference type="AlphaFoldDB" id="A0A2S4VBP5"/>
<dbReference type="Proteomes" id="UP000239156">
    <property type="component" value="Unassembled WGS sequence"/>
</dbReference>
<name>A0A2S4VBP5_9BASI</name>
<keyword evidence="3" id="KW-1185">Reference proteome</keyword>
<evidence type="ECO:0000256" key="1">
    <source>
        <dbReference type="SAM" id="Coils"/>
    </source>
</evidence>
<gene>
    <name evidence="2" type="ORF">PSTT_08611</name>
</gene>
<dbReference type="VEuPathDB" id="FungiDB:PSTT_08611"/>
<organism evidence="2 3">
    <name type="scientific">Puccinia striiformis</name>
    <dbReference type="NCBI Taxonomy" id="27350"/>
    <lineage>
        <taxon>Eukaryota</taxon>
        <taxon>Fungi</taxon>
        <taxon>Dikarya</taxon>
        <taxon>Basidiomycota</taxon>
        <taxon>Pucciniomycotina</taxon>
        <taxon>Pucciniomycetes</taxon>
        <taxon>Pucciniales</taxon>
        <taxon>Pucciniaceae</taxon>
        <taxon>Puccinia</taxon>
    </lineage>
</organism>
<dbReference type="VEuPathDB" id="FungiDB:PSHT_08528"/>
<keyword evidence="1" id="KW-0175">Coiled coil</keyword>
<protein>
    <submittedName>
        <fullName evidence="2">Uncharacterized protein</fullName>
    </submittedName>
</protein>
<accession>A0A2S4VBP5</accession>
<sequence>MNSLKQQFDADTFRSTVAQDSLKKDFARLKNDLKDLRGIASEELQNQRNQSVSEILKNFEELKYIHQLLSYHITNQAYVLSGRVPGTWSIQYLTGRLQEVIPARWIRAVGKEKVSTDLIIERLQGLLSEINSLSGANIRFVERNKTSLELQRIVFQTVDYMFKHHLITEDQFKDFFQMPKTLKYAARNMIATYELRYRTESFYPKYPDHNSSSGTFIHLIFGSCSKSLLIYNSSYQQIRRDDLVLSIFECESHFDSLVKNVHPSILRGKEQENHKNPKLTYDLIQDTLGKARSGFLKPIKKYEKVGIKVICFLYLDFIQENYENRFLLLDPTDQVFGIKFHLASESFQFLEELSRIHYYVDWVRDQFSIPDVQQKNTRKHLEDFKLIRSYVRIIFHKQCQLKDSILDFPSKITEIQSLEGEVNSKNEQVMSAISLTEKKIQHARDTRMFQQMKISKQRNQSH</sequence>
<evidence type="ECO:0000313" key="3">
    <source>
        <dbReference type="Proteomes" id="UP000239156"/>
    </source>
</evidence>
<feature type="coiled-coil region" evidence="1">
    <location>
        <begin position="19"/>
        <end position="50"/>
    </location>
</feature>